<evidence type="ECO:0000256" key="1">
    <source>
        <dbReference type="ARBA" id="ARBA00023125"/>
    </source>
</evidence>
<organism evidence="6 7">
    <name type="scientific">Paraglomus occultum</name>
    <dbReference type="NCBI Taxonomy" id="144539"/>
    <lineage>
        <taxon>Eukaryota</taxon>
        <taxon>Fungi</taxon>
        <taxon>Fungi incertae sedis</taxon>
        <taxon>Mucoromycota</taxon>
        <taxon>Glomeromycotina</taxon>
        <taxon>Glomeromycetes</taxon>
        <taxon>Paraglomerales</taxon>
        <taxon>Paraglomeraceae</taxon>
        <taxon>Paraglomus</taxon>
    </lineage>
</organism>
<dbReference type="EMBL" id="CAJVPJ010000106">
    <property type="protein sequence ID" value="CAG8478666.1"/>
    <property type="molecule type" value="Genomic_DNA"/>
</dbReference>
<keyword evidence="7" id="KW-1185">Reference proteome</keyword>
<evidence type="ECO:0000313" key="6">
    <source>
        <dbReference type="EMBL" id="CAG8478666.1"/>
    </source>
</evidence>
<dbReference type="PANTHER" id="PTHR10270">
    <property type="entry name" value="SOX TRANSCRIPTION FACTOR"/>
    <property type="match status" value="1"/>
</dbReference>
<dbReference type="PANTHER" id="PTHR10270:SF161">
    <property type="entry name" value="SEX-DETERMINING REGION Y PROTEIN"/>
    <property type="match status" value="1"/>
</dbReference>
<evidence type="ECO:0000259" key="5">
    <source>
        <dbReference type="PROSITE" id="PS50118"/>
    </source>
</evidence>
<accession>A0A9N8W652</accession>
<feature type="domain" description="HMG box" evidence="5">
    <location>
        <begin position="71"/>
        <end position="141"/>
    </location>
</feature>
<feature type="region of interest" description="Disordered" evidence="4">
    <location>
        <begin position="170"/>
        <end position="202"/>
    </location>
</feature>
<feature type="compositionally biased region" description="Basic residues" evidence="4">
    <location>
        <begin position="170"/>
        <end position="179"/>
    </location>
</feature>
<feature type="compositionally biased region" description="Low complexity" evidence="4">
    <location>
        <begin position="180"/>
        <end position="193"/>
    </location>
</feature>
<dbReference type="Gene3D" id="1.10.30.10">
    <property type="entry name" value="High mobility group box domain"/>
    <property type="match status" value="1"/>
</dbReference>
<reference evidence="6" key="1">
    <citation type="submission" date="2021-06" db="EMBL/GenBank/DDBJ databases">
        <authorList>
            <person name="Kallberg Y."/>
            <person name="Tangrot J."/>
            <person name="Rosling A."/>
        </authorList>
    </citation>
    <scope>NUCLEOTIDE SEQUENCE</scope>
    <source>
        <strain evidence="6">IA702</strain>
    </source>
</reference>
<dbReference type="Pfam" id="PF00505">
    <property type="entry name" value="HMG_box"/>
    <property type="match status" value="1"/>
</dbReference>
<name>A0A9N8W652_9GLOM</name>
<dbReference type="InterPro" id="IPR050140">
    <property type="entry name" value="SRY-related_HMG-box_TF-like"/>
</dbReference>
<feature type="DNA-binding region" description="HMG box" evidence="3">
    <location>
        <begin position="71"/>
        <end position="141"/>
    </location>
</feature>
<dbReference type="Proteomes" id="UP000789572">
    <property type="component" value="Unassembled WGS sequence"/>
</dbReference>
<dbReference type="PROSITE" id="PS50118">
    <property type="entry name" value="HMG_BOX_2"/>
    <property type="match status" value="1"/>
</dbReference>
<protein>
    <submittedName>
        <fullName evidence="6">6739_t:CDS:1</fullName>
    </submittedName>
</protein>
<dbReference type="CDD" id="cd01389">
    <property type="entry name" value="HMG-box_ROX1-like"/>
    <property type="match status" value="1"/>
</dbReference>
<proteinExistence type="predicted"/>
<comment type="caution">
    <text evidence="6">The sequence shown here is derived from an EMBL/GenBank/DDBJ whole genome shotgun (WGS) entry which is preliminary data.</text>
</comment>
<evidence type="ECO:0000313" key="7">
    <source>
        <dbReference type="Proteomes" id="UP000789572"/>
    </source>
</evidence>
<dbReference type="SMART" id="SM00398">
    <property type="entry name" value="HMG"/>
    <property type="match status" value="1"/>
</dbReference>
<dbReference type="GO" id="GO:0001228">
    <property type="term" value="F:DNA-binding transcription activator activity, RNA polymerase II-specific"/>
    <property type="evidence" value="ECO:0007669"/>
    <property type="project" value="TreeGrafter"/>
</dbReference>
<dbReference type="SUPFAM" id="SSF47095">
    <property type="entry name" value="HMG-box"/>
    <property type="match status" value="1"/>
</dbReference>
<evidence type="ECO:0000256" key="2">
    <source>
        <dbReference type="ARBA" id="ARBA00023163"/>
    </source>
</evidence>
<evidence type="ECO:0000256" key="3">
    <source>
        <dbReference type="PROSITE-ProRule" id="PRU00267"/>
    </source>
</evidence>
<dbReference type="GO" id="GO:0005634">
    <property type="term" value="C:nucleus"/>
    <property type="evidence" value="ECO:0007669"/>
    <property type="project" value="UniProtKB-UniRule"/>
</dbReference>
<dbReference type="OrthoDB" id="6247875at2759"/>
<evidence type="ECO:0000256" key="4">
    <source>
        <dbReference type="SAM" id="MobiDB-lite"/>
    </source>
</evidence>
<dbReference type="InterPro" id="IPR036910">
    <property type="entry name" value="HMG_box_dom_sf"/>
</dbReference>
<keyword evidence="3" id="KW-0539">Nucleus</keyword>
<dbReference type="InterPro" id="IPR009071">
    <property type="entry name" value="HMG_box_dom"/>
</dbReference>
<dbReference type="AlphaFoldDB" id="A0A9N8W652"/>
<keyword evidence="2" id="KW-0804">Transcription</keyword>
<keyword evidence="1 3" id="KW-0238">DNA-binding</keyword>
<dbReference type="GO" id="GO:0000978">
    <property type="term" value="F:RNA polymerase II cis-regulatory region sequence-specific DNA binding"/>
    <property type="evidence" value="ECO:0007669"/>
    <property type="project" value="TreeGrafter"/>
</dbReference>
<dbReference type="GO" id="GO:0030154">
    <property type="term" value="P:cell differentiation"/>
    <property type="evidence" value="ECO:0007669"/>
    <property type="project" value="TreeGrafter"/>
</dbReference>
<sequence>MATPINQQPTLNQAYSSTELFTTCSAMRFIDNLTLTEQELFRNPPCTLTMPIDNILNHRSKKCRNGSEKKHPRPLNSYILFRRNLENQIRTQNPGRKHTLKEISKIAGKSWKTQPDKVKRYFHVLAKLSSYRHKAVYPDYTYNPLRRFKNGDNFLFKHTDRERLAKRYNKNKSLSKKVKTSSMNDTDTSTNESFQKNEHVNEQPSTLLAPSSAVDFSHDESFSPYLPLYEFSDNFGVPALFTQTPIYLSVPFPYFTQSFPTFSPQCFFENDIDDINATEQIINPEYEI</sequence>
<gene>
    <name evidence="6" type="ORF">POCULU_LOCUS1423</name>
</gene>